<dbReference type="AlphaFoldDB" id="A0A0G4LHY7"/>
<accession>A0A0G4LHY7</accession>
<keyword evidence="3" id="KW-1185">Reference proteome</keyword>
<feature type="signal peptide" evidence="1">
    <location>
        <begin position="1"/>
        <end position="21"/>
    </location>
</feature>
<dbReference type="EMBL" id="CVQH01012891">
    <property type="protein sequence ID" value="CRK21534.1"/>
    <property type="molecule type" value="Genomic_DNA"/>
</dbReference>
<feature type="non-terminal residue" evidence="2">
    <location>
        <position position="135"/>
    </location>
</feature>
<organism evidence="2 3">
    <name type="scientific">Verticillium longisporum</name>
    <name type="common">Verticillium dahliae var. longisporum</name>
    <dbReference type="NCBI Taxonomy" id="100787"/>
    <lineage>
        <taxon>Eukaryota</taxon>
        <taxon>Fungi</taxon>
        <taxon>Dikarya</taxon>
        <taxon>Ascomycota</taxon>
        <taxon>Pezizomycotina</taxon>
        <taxon>Sordariomycetes</taxon>
        <taxon>Hypocreomycetidae</taxon>
        <taxon>Glomerellales</taxon>
        <taxon>Plectosphaerellaceae</taxon>
        <taxon>Verticillium</taxon>
    </lineage>
</organism>
<name>A0A0G4LHY7_VERLO</name>
<dbReference type="Proteomes" id="UP000044602">
    <property type="component" value="Unassembled WGS sequence"/>
</dbReference>
<feature type="chain" id="PRO_5002566219" evidence="1">
    <location>
        <begin position="22"/>
        <end position="135"/>
    </location>
</feature>
<evidence type="ECO:0000313" key="3">
    <source>
        <dbReference type="Proteomes" id="UP000044602"/>
    </source>
</evidence>
<sequence>MLICVLCCLVLAALSLSQGYAKSGIATIKLDLSQQLQEILPRQAPKVPKIPKIPKVPKVPKPPGNIDAVTSRVADTVKTAIPESVSRVRSVADAVATQVSKAIPGIPQVFYVGTRYMCVGDLADKFCHRLPVHIS</sequence>
<evidence type="ECO:0000256" key="1">
    <source>
        <dbReference type="SAM" id="SignalP"/>
    </source>
</evidence>
<reference evidence="2 3" key="1">
    <citation type="submission" date="2015-05" db="EMBL/GenBank/DDBJ databases">
        <authorList>
            <person name="Wang D.B."/>
            <person name="Wang M."/>
        </authorList>
    </citation>
    <scope>NUCLEOTIDE SEQUENCE [LARGE SCALE GENOMIC DNA]</scope>
    <source>
        <strain evidence="2">VL1</strain>
    </source>
</reference>
<evidence type="ECO:0000313" key="2">
    <source>
        <dbReference type="EMBL" id="CRK21534.1"/>
    </source>
</evidence>
<protein>
    <submittedName>
        <fullName evidence="2">Uncharacterized protein</fullName>
    </submittedName>
</protein>
<keyword evidence="1" id="KW-0732">Signal</keyword>
<gene>
    <name evidence="2" type="ORF">BN1708_013154</name>
</gene>
<proteinExistence type="predicted"/>